<dbReference type="Gene3D" id="1.25.40.10">
    <property type="entry name" value="Tetratricopeptide repeat domain"/>
    <property type="match status" value="1"/>
</dbReference>
<dbReference type="PANTHER" id="PTHR32409">
    <property type="entry name" value="MITOCHONDRIAL IMPORT RECEPTOR SUBUNIT TOM20-1-RELATED"/>
    <property type="match status" value="1"/>
</dbReference>
<protein>
    <recommendedName>
        <fullName evidence="14">Mitochondrial import receptor subunit TOM20</fullName>
    </recommendedName>
</protein>
<evidence type="ECO:0000313" key="12">
    <source>
        <dbReference type="EMBL" id="WVZ15852.1"/>
    </source>
</evidence>
<feature type="transmembrane region" description="Helical" evidence="11">
    <location>
        <begin position="243"/>
        <end position="263"/>
    </location>
</feature>
<dbReference type="EMBL" id="CP144697">
    <property type="protein sequence ID" value="WVZ15852.1"/>
    <property type="molecule type" value="Genomic_DNA"/>
</dbReference>
<evidence type="ECO:0000256" key="3">
    <source>
        <dbReference type="ARBA" id="ARBA00005792"/>
    </source>
</evidence>
<sequence length="277" mass="30844">MWLQNHPSHAAFNLRHSIMSQPLRVSSSVIVEVISSYAALIRAAADFHSKTQNPKIEKSSQSICCSQAAMDLQQGEFDRLLFFEHARKAAEAEYIKNPIDADNLTRWAGALLELSQFQSFPESKKMTQAEAISKLEEALEVNPKKHDTLWCLGNAHTSMAFLNPDQEEAKVYFDKAAQYFRQAVDEDPSNELYLKSLEVAAKAPELYLEIRQHGLGQQQQAATAGSSTSSATKTQKKKKSSDLKYDIFGWIILAVGIVAWVGFAKSNLPPPPPPPPR</sequence>
<dbReference type="InterPro" id="IPR010547">
    <property type="entry name" value="TOM20_imprt_rcpt"/>
</dbReference>
<keyword evidence="13" id="KW-1185">Reference proteome</keyword>
<evidence type="ECO:0000256" key="10">
    <source>
        <dbReference type="ARBA" id="ARBA00023136"/>
    </source>
</evidence>
<keyword evidence="5 11" id="KW-0812">Transmembrane</keyword>
<keyword evidence="8 11" id="KW-1133">Transmembrane helix</keyword>
<keyword evidence="4" id="KW-0813">Transport</keyword>
<dbReference type="GO" id="GO:0015031">
    <property type="term" value="P:protein transport"/>
    <property type="evidence" value="ECO:0007669"/>
    <property type="project" value="UniProtKB-KW"/>
</dbReference>
<dbReference type="GO" id="GO:0045040">
    <property type="term" value="P:protein insertion into mitochondrial outer membrane"/>
    <property type="evidence" value="ECO:0007669"/>
    <property type="project" value="InterPro"/>
</dbReference>
<dbReference type="InterPro" id="IPR011990">
    <property type="entry name" value="TPR-like_helical_dom_sf"/>
</dbReference>
<evidence type="ECO:0000256" key="4">
    <source>
        <dbReference type="ARBA" id="ARBA00022448"/>
    </source>
</evidence>
<dbReference type="Pfam" id="PF06552">
    <property type="entry name" value="TOM20_plant"/>
    <property type="match status" value="1"/>
</dbReference>
<evidence type="ECO:0008006" key="14">
    <source>
        <dbReference type="Google" id="ProtNLM"/>
    </source>
</evidence>
<reference evidence="12 13" key="1">
    <citation type="journal article" date="2023" name="Life. Sci Alliance">
        <title>Evolutionary insights into 3D genome organization and epigenetic landscape of Vigna mungo.</title>
        <authorList>
            <person name="Junaid A."/>
            <person name="Singh B."/>
            <person name="Bhatia S."/>
        </authorList>
    </citation>
    <scope>NUCLEOTIDE SEQUENCE [LARGE SCALE GENOMIC DNA]</scope>
    <source>
        <strain evidence="12">Urdbean</strain>
    </source>
</reference>
<evidence type="ECO:0000256" key="11">
    <source>
        <dbReference type="SAM" id="Phobius"/>
    </source>
</evidence>
<keyword evidence="7" id="KW-0653">Protein transport</keyword>
<dbReference type="GO" id="GO:0005742">
    <property type="term" value="C:mitochondrial outer membrane translocase complex"/>
    <property type="evidence" value="ECO:0007669"/>
    <property type="project" value="InterPro"/>
</dbReference>
<comment type="function">
    <text evidence="1">Central component of the receptor complex responsible for the recognition and translocation of cytosolically synthesized mitochondrial preproteins. Together with TOM22 functions as the transit peptide receptor at the surface of the mitochondrion outer membrane and facilitates the movement of preproteins into the translocation pore.</text>
</comment>
<evidence type="ECO:0000256" key="7">
    <source>
        <dbReference type="ARBA" id="ARBA00022927"/>
    </source>
</evidence>
<dbReference type="AlphaFoldDB" id="A0AAQ3NVM3"/>
<dbReference type="PANTHER" id="PTHR32409:SF3">
    <property type="entry name" value="MITOCHONDRIAL IMPORT RECEPTOR SUBUNIT TOM20-1-RELATED"/>
    <property type="match status" value="1"/>
</dbReference>
<keyword evidence="9" id="KW-0496">Mitochondrion</keyword>
<comment type="subcellular location">
    <subcellularLocation>
        <location evidence="2">Mitochondrion outer membrane</location>
        <topology evidence="2">Single-pass membrane protein</topology>
    </subcellularLocation>
</comment>
<evidence type="ECO:0000256" key="1">
    <source>
        <dbReference type="ARBA" id="ARBA00003450"/>
    </source>
</evidence>
<name>A0AAQ3NVM3_VIGMU</name>
<gene>
    <name evidence="12" type="ORF">V8G54_013418</name>
</gene>
<comment type="similarity">
    <text evidence="3">Belongs to the Tom20 family.</text>
</comment>
<evidence type="ECO:0000256" key="8">
    <source>
        <dbReference type="ARBA" id="ARBA00022989"/>
    </source>
</evidence>
<dbReference type="Proteomes" id="UP001374535">
    <property type="component" value="Chromosome 4"/>
</dbReference>
<evidence type="ECO:0000256" key="6">
    <source>
        <dbReference type="ARBA" id="ARBA00022787"/>
    </source>
</evidence>
<accession>A0AAQ3NVM3</accession>
<keyword evidence="10 11" id="KW-0472">Membrane</keyword>
<keyword evidence="6" id="KW-1000">Mitochondrion outer membrane</keyword>
<dbReference type="SUPFAM" id="SSF48452">
    <property type="entry name" value="TPR-like"/>
    <property type="match status" value="1"/>
</dbReference>
<organism evidence="12 13">
    <name type="scientific">Vigna mungo</name>
    <name type="common">Black gram</name>
    <name type="synonym">Phaseolus mungo</name>
    <dbReference type="NCBI Taxonomy" id="3915"/>
    <lineage>
        <taxon>Eukaryota</taxon>
        <taxon>Viridiplantae</taxon>
        <taxon>Streptophyta</taxon>
        <taxon>Embryophyta</taxon>
        <taxon>Tracheophyta</taxon>
        <taxon>Spermatophyta</taxon>
        <taxon>Magnoliopsida</taxon>
        <taxon>eudicotyledons</taxon>
        <taxon>Gunneridae</taxon>
        <taxon>Pentapetalae</taxon>
        <taxon>rosids</taxon>
        <taxon>fabids</taxon>
        <taxon>Fabales</taxon>
        <taxon>Fabaceae</taxon>
        <taxon>Papilionoideae</taxon>
        <taxon>50 kb inversion clade</taxon>
        <taxon>NPAAA clade</taxon>
        <taxon>indigoferoid/millettioid clade</taxon>
        <taxon>Phaseoleae</taxon>
        <taxon>Vigna</taxon>
    </lineage>
</organism>
<evidence type="ECO:0000256" key="2">
    <source>
        <dbReference type="ARBA" id="ARBA00004572"/>
    </source>
</evidence>
<proteinExistence type="inferred from homology"/>
<evidence type="ECO:0000256" key="5">
    <source>
        <dbReference type="ARBA" id="ARBA00022692"/>
    </source>
</evidence>
<evidence type="ECO:0000313" key="13">
    <source>
        <dbReference type="Proteomes" id="UP001374535"/>
    </source>
</evidence>
<evidence type="ECO:0000256" key="9">
    <source>
        <dbReference type="ARBA" id="ARBA00023128"/>
    </source>
</evidence>